<feature type="binding site" description="in other chain" evidence="8">
    <location>
        <position position="304"/>
    </location>
    <ligand>
        <name>IMP</name>
        <dbReference type="ChEBI" id="CHEBI:58053"/>
        <note>ligand shared between dimeric partners</note>
    </ligand>
</feature>
<evidence type="ECO:0000256" key="5">
    <source>
        <dbReference type="ARBA" id="ARBA00022755"/>
    </source>
</evidence>
<feature type="binding site" description="in other chain" evidence="8">
    <location>
        <position position="225"/>
    </location>
    <ligand>
        <name>IMP</name>
        <dbReference type="ChEBI" id="CHEBI:58053"/>
        <note>ligand shared between dimeric partners</note>
    </ligand>
</feature>
<dbReference type="Proteomes" id="UP000063919">
    <property type="component" value="Chromosome"/>
</dbReference>
<keyword evidence="2 8" id="KW-0436">Ligase</keyword>
<dbReference type="GO" id="GO:0000287">
    <property type="term" value="F:magnesium ion binding"/>
    <property type="evidence" value="ECO:0007669"/>
    <property type="project" value="UniProtKB-UniRule"/>
</dbReference>
<dbReference type="NCBIfam" id="NF002223">
    <property type="entry name" value="PRK01117.1"/>
    <property type="match status" value="1"/>
</dbReference>
<dbReference type="PATRIC" id="fig|362837.3.peg.1016"/>
<dbReference type="GO" id="GO:0046040">
    <property type="term" value="P:IMP metabolic process"/>
    <property type="evidence" value="ECO:0007669"/>
    <property type="project" value="TreeGrafter"/>
</dbReference>
<dbReference type="EC" id="6.3.4.4" evidence="8 10"/>
<dbReference type="InterPro" id="IPR042111">
    <property type="entry name" value="Adenylosuccinate_synth_dom3"/>
</dbReference>
<dbReference type="KEGG" id="scj:SCANT_v1c09990"/>
<feature type="binding site" evidence="8">
    <location>
        <position position="145"/>
    </location>
    <ligand>
        <name>IMP</name>
        <dbReference type="ChEBI" id="CHEBI:58053"/>
        <note>ligand shared between dimeric partners</note>
    </ligand>
</feature>
<dbReference type="OrthoDB" id="9807553at2"/>
<dbReference type="PANTHER" id="PTHR11846:SF0">
    <property type="entry name" value="ADENYLOSUCCINATE SYNTHETASE"/>
    <property type="match status" value="1"/>
</dbReference>
<comment type="function">
    <text evidence="8">Plays an important role in the de novo pathway of purine nucleotide biosynthesis. Catalyzes the first committed step in the biosynthesis of AMP from IMP.</text>
</comment>
<feature type="binding site" evidence="8">
    <location>
        <position position="43"/>
    </location>
    <ligand>
        <name>Mg(2+)</name>
        <dbReference type="ChEBI" id="CHEBI:18420"/>
    </ligand>
</feature>
<evidence type="ECO:0000256" key="3">
    <source>
        <dbReference type="ARBA" id="ARBA00022723"/>
    </source>
</evidence>
<evidence type="ECO:0000313" key="11">
    <source>
        <dbReference type="EMBL" id="ALD66905.1"/>
    </source>
</evidence>
<reference evidence="11 12" key="1">
    <citation type="journal article" date="2015" name="Genome Announc.">
        <title>Complete Genome Sequence of Spiroplasma cantharicola CC-1T (DSM 21588), a Bacterium Isolated from Soldier Beetle (Cantharis carolinus).</title>
        <authorList>
            <person name="Lo W.S."/>
            <person name="Liu P.Y."/>
            <person name="Kuo C.H."/>
        </authorList>
    </citation>
    <scope>NUCLEOTIDE SEQUENCE [LARGE SCALE GENOMIC DNA]</scope>
    <source>
        <strain evidence="11 12">CC-1</strain>
    </source>
</reference>
<dbReference type="Gene3D" id="3.90.170.10">
    <property type="entry name" value="Adenylosuccinate Synthetase, subunit A, domain 3"/>
    <property type="match status" value="1"/>
</dbReference>
<feature type="active site" description="Proton acceptor" evidence="8">
    <location>
        <position position="16"/>
    </location>
</feature>
<feature type="active site" evidence="9">
    <location>
        <position position="142"/>
    </location>
</feature>
<feature type="binding site" evidence="8">
    <location>
        <begin position="43"/>
        <end position="45"/>
    </location>
    <ligand>
        <name>GTP</name>
        <dbReference type="ChEBI" id="CHEBI:37565"/>
    </ligand>
</feature>
<keyword evidence="6 8" id="KW-0460">Magnesium</keyword>
<dbReference type="CDD" id="cd03108">
    <property type="entry name" value="AdSS"/>
    <property type="match status" value="1"/>
</dbReference>
<dbReference type="InterPro" id="IPR042110">
    <property type="entry name" value="Adenylosuccinate_synth_dom2"/>
</dbReference>
<keyword evidence="12" id="KW-1185">Reference proteome</keyword>
<dbReference type="GO" id="GO:0005525">
    <property type="term" value="F:GTP binding"/>
    <property type="evidence" value="ECO:0007669"/>
    <property type="project" value="UniProtKB-UniRule"/>
</dbReference>
<dbReference type="RefSeq" id="WP_053946643.1">
    <property type="nucleotide sequence ID" value="NZ_CP012622.1"/>
</dbReference>
<evidence type="ECO:0000313" key="12">
    <source>
        <dbReference type="Proteomes" id="UP000063919"/>
    </source>
</evidence>
<dbReference type="InterPro" id="IPR027417">
    <property type="entry name" value="P-loop_NTPase"/>
</dbReference>
<dbReference type="Gene3D" id="3.40.440.10">
    <property type="entry name" value="Adenylosuccinate Synthetase, subunit A, domain 1"/>
    <property type="match status" value="1"/>
</dbReference>
<dbReference type="PROSITE" id="PS00513">
    <property type="entry name" value="ADENYLOSUCCIN_SYN_2"/>
    <property type="match status" value="1"/>
</dbReference>
<dbReference type="GO" id="GO:0005737">
    <property type="term" value="C:cytoplasm"/>
    <property type="evidence" value="ECO:0007669"/>
    <property type="project" value="UniProtKB-SubCell"/>
</dbReference>
<evidence type="ECO:0000256" key="4">
    <source>
        <dbReference type="ARBA" id="ARBA00022741"/>
    </source>
</evidence>
<sequence length="429" mass="47896">MEKYNSLVVVGAQWGDEGKGKMTDYFAQKANMVVRFAGGDNAGHVINFNGQKHKVTIIPSGIFNKRVTNIIGNGCVVNLINLVKEFEIIKQSGVDYGNLLISDRVQLILPYHILIDEAQENERGDNKIGTTKRGIGPAYQDKVSRLGIRLGELGEENFKQRFKLVFDYQMKFLKNMFNIKSLNFEDTYKDLIEAYTKIKERVIDTDSFIESAIKEGKKVLFEGAQGALLDIDHGTYPYVTSSNTSANNASTGSGISHKLINSTMGVVKAYSTRVGAGAFPTELNNKIGDGIRERGNEYGSNTKRPRRIGWLDAVALKHAIRTSGIDSIFITLLDVLSGVDEINICVKYELDGKEINNLPSVNQKYERCQPIYLSNPGWKEDITKVTSFDQLPHAAKNYLKMIEKVCEIKISGFSVGPDREQTIILENIF</sequence>
<feature type="binding site" description="in other chain" evidence="8">
    <location>
        <begin position="16"/>
        <end position="19"/>
    </location>
    <ligand>
        <name>IMP</name>
        <dbReference type="ChEBI" id="CHEBI:58053"/>
        <note>ligand shared between dimeric partners</note>
    </ligand>
</feature>
<dbReference type="GO" id="GO:0044208">
    <property type="term" value="P:'de novo' AMP biosynthetic process"/>
    <property type="evidence" value="ECO:0007669"/>
    <property type="project" value="UniProtKB-UniRule"/>
</dbReference>
<feature type="binding site" evidence="8">
    <location>
        <begin position="300"/>
        <end position="306"/>
    </location>
    <ligand>
        <name>substrate</name>
    </ligand>
</feature>
<dbReference type="Gene3D" id="1.10.300.10">
    <property type="entry name" value="Adenylosuccinate Synthetase, subunit A, domain 2"/>
    <property type="match status" value="1"/>
</dbReference>
<comment type="catalytic activity">
    <reaction evidence="8 10">
        <text>IMP + L-aspartate + GTP = N(6)-(1,2-dicarboxyethyl)-AMP + GDP + phosphate + 2 H(+)</text>
        <dbReference type="Rhea" id="RHEA:15753"/>
        <dbReference type="ChEBI" id="CHEBI:15378"/>
        <dbReference type="ChEBI" id="CHEBI:29991"/>
        <dbReference type="ChEBI" id="CHEBI:37565"/>
        <dbReference type="ChEBI" id="CHEBI:43474"/>
        <dbReference type="ChEBI" id="CHEBI:57567"/>
        <dbReference type="ChEBI" id="CHEBI:58053"/>
        <dbReference type="ChEBI" id="CHEBI:58189"/>
        <dbReference type="EC" id="6.3.4.4"/>
    </reaction>
</comment>
<accession>A0A0M4JXN0</accession>
<dbReference type="InterPro" id="IPR001114">
    <property type="entry name" value="Adenylosuccinate_synthetase"/>
</dbReference>
<keyword evidence="4 8" id="KW-0547">Nucleotide-binding</keyword>
<comment type="subcellular location">
    <subcellularLocation>
        <location evidence="8">Cytoplasm</location>
    </subcellularLocation>
</comment>
<dbReference type="PROSITE" id="PS01266">
    <property type="entry name" value="ADENYLOSUCCIN_SYN_1"/>
    <property type="match status" value="1"/>
</dbReference>
<proteinExistence type="inferred from homology"/>
<evidence type="ECO:0000256" key="7">
    <source>
        <dbReference type="ARBA" id="ARBA00023134"/>
    </source>
</evidence>
<evidence type="ECO:0000256" key="2">
    <source>
        <dbReference type="ARBA" id="ARBA00022598"/>
    </source>
</evidence>
<feature type="binding site" evidence="8">
    <location>
        <begin position="332"/>
        <end position="334"/>
    </location>
    <ligand>
        <name>GTP</name>
        <dbReference type="ChEBI" id="CHEBI:37565"/>
    </ligand>
</feature>
<protein>
    <recommendedName>
        <fullName evidence="8 10">Adenylosuccinate synthetase</fullName>
        <shortName evidence="8">AMPSase</shortName>
        <shortName evidence="8">AdSS</shortName>
        <ecNumber evidence="8 10">6.3.4.4</ecNumber>
    </recommendedName>
    <alternativeName>
        <fullName evidence="8">IMP--aspartate ligase</fullName>
    </alternativeName>
</protein>
<dbReference type="InterPro" id="IPR018220">
    <property type="entry name" value="Adenylosuccin_syn_GTP-bd"/>
</dbReference>
<evidence type="ECO:0000256" key="1">
    <source>
        <dbReference type="ARBA" id="ARBA00011738"/>
    </source>
</evidence>
<feature type="binding site" description="in other chain" evidence="8">
    <location>
        <begin position="41"/>
        <end position="44"/>
    </location>
    <ligand>
        <name>IMP</name>
        <dbReference type="ChEBI" id="CHEBI:58053"/>
        <note>ligand shared between dimeric partners</note>
    </ligand>
</feature>
<dbReference type="FunFam" id="3.90.170.10:FF:000001">
    <property type="entry name" value="Adenylosuccinate synthetase"/>
    <property type="match status" value="1"/>
</dbReference>
<dbReference type="InterPro" id="IPR033128">
    <property type="entry name" value="Adenylosuccin_syn_Lys_AS"/>
</dbReference>
<dbReference type="UniPathway" id="UPA00075">
    <property type="reaction ID" value="UER00335"/>
</dbReference>
<evidence type="ECO:0000256" key="8">
    <source>
        <dbReference type="HAMAP-Rule" id="MF_00011"/>
    </source>
</evidence>
<evidence type="ECO:0000256" key="9">
    <source>
        <dbReference type="PROSITE-ProRule" id="PRU10134"/>
    </source>
</evidence>
<comment type="similarity">
    <text evidence="8 10">Belongs to the adenylosuccinate synthetase family.</text>
</comment>
<feature type="binding site" evidence="8">
    <location>
        <position position="306"/>
    </location>
    <ligand>
        <name>GTP</name>
        <dbReference type="ChEBI" id="CHEBI:37565"/>
    </ligand>
</feature>
<name>A0A0M4JXN0_9MOLU</name>
<keyword evidence="7 8" id="KW-0342">GTP-binding</keyword>
<dbReference type="Pfam" id="PF00709">
    <property type="entry name" value="Adenylsucc_synt"/>
    <property type="match status" value="1"/>
</dbReference>
<evidence type="ECO:0000256" key="6">
    <source>
        <dbReference type="ARBA" id="ARBA00022842"/>
    </source>
</evidence>
<dbReference type="HAMAP" id="MF_00011">
    <property type="entry name" value="Adenylosucc_synth"/>
    <property type="match status" value="1"/>
</dbReference>
<gene>
    <name evidence="8 11" type="primary">purA</name>
    <name evidence="11" type="ORF">SCANT_v1c09990</name>
</gene>
<keyword evidence="8" id="KW-0963">Cytoplasm</keyword>
<feature type="binding site" evidence="8">
    <location>
        <position position="16"/>
    </location>
    <ligand>
        <name>Mg(2+)</name>
        <dbReference type="ChEBI" id="CHEBI:18420"/>
    </ligand>
</feature>
<keyword evidence="5 8" id="KW-0658">Purine biosynthesis</keyword>
<dbReference type="PANTHER" id="PTHR11846">
    <property type="entry name" value="ADENYLOSUCCINATE SYNTHETASE"/>
    <property type="match status" value="1"/>
</dbReference>
<feature type="binding site" evidence="8">
    <location>
        <begin position="15"/>
        <end position="21"/>
    </location>
    <ligand>
        <name>GTP</name>
        <dbReference type="ChEBI" id="CHEBI:37565"/>
    </ligand>
</feature>
<dbReference type="SMART" id="SM00788">
    <property type="entry name" value="Adenylsucc_synt"/>
    <property type="match status" value="1"/>
</dbReference>
<dbReference type="STRING" id="362837.SCANT_v1c09990"/>
<feature type="binding site" evidence="8">
    <location>
        <begin position="414"/>
        <end position="416"/>
    </location>
    <ligand>
        <name>GTP</name>
        <dbReference type="ChEBI" id="CHEBI:37565"/>
    </ligand>
</feature>
<dbReference type="EMBL" id="CP012622">
    <property type="protein sequence ID" value="ALD66905.1"/>
    <property type="molecule type" value="Genomic_DNA"/>
</dbReference>
<dbReference type="SUPFAM" id="SSF52540">
    <property type="entry name" value="P-loop containing nucleoside triphosphate hydrolases"/>
    <property type="match status" value="1"/>
</dbReference>
<comment type="cofactor">
    <cofactor evidence="8">
        <name>Mg(2+)</name>
        <dbReference type="ChEBI" id="CHEBI:18420"/>
    </cofactor>
    <text evidence="8">Binds 1 Mg(2+) ion per subunit.</text>
</comment>
<dbReference type="InterPro" id="IPR042109">
    <property type="entry name" value="Adenylosuccinate_synth_dom1"/>
</dbReference>
<keyword evidence="3 8" id="KW-0479">Metal-binding</keyword>
<dbReference type="GO" id="GO:0004019">
    <property type="term" value="F:adenylosuccinate synthase activity"/>
    <property type="evidence" value="ECO:0007669"/>
    <property type="project" value="UniProtKB-UniRule"/>
</dbReference>
<feature type="binding site" description="in other chain" evidence="8">
    <location>
        <position position="240"/>
    </location>
    <ligand>
        <name>IMP</name>
        <dbReference type="ChEBI" id="CHEBI:58053"/>
        <note>ligand shared between dimeric partners</note>
    </ligand>
</feature>
<dbReference type="AlphaFoldDB" id="A0A0M4JXN0"/>
<organism evidence="11 12">
    <name type="scientific">Spiroplasma cantharicola</name>
    <dbReference type="NCBI Taxonomy" id="362837"/>
    <lineage>
        <taxon>Bacteria</taxon>
        <taxon>Bacillati</taxon>
        <taxon>Mycoplasmatota</taxon>
        <taxon>Mollicutes</taxon>
        <taxon>Entomoplasmatales</taxon>
        <taxon>Spiroplasmataceae</taxon>
        <taxon>Spiroplasma</taxon>
    </lineage>
</organism>
<feature type="active site" description="Proton donor" evidence="8">
    <location>
        <position position="44"/>
    </location>
</feature>
<evidence type="ECO:0000256" key="10">
    <source>
        <dbReference type="RuleBase" id="RU000520"/>
    </source>
</evidence>
<feature type="binding site" description="in other chain" evidence="8">
    <location>
        <position position="131"/>
    </location>
    <ligand>
        <name>IMP</name>
        <dbReference type="ChEBI" id="CHEBI:58053"/>
        <note>ligand shared between dimeric partners</note>
    </ligand>
</feature>
<comment type="pathway">
    <text evidence="8 10">Purine metabolism; AMP biosynthesis via de novo pathway; AMP from IMP: step 1/2.</text>
</comment>
<comment type="subunit">
    <text evidence="1 8">Homodimer.</text>
</comment>
<dbReference type="FunFam" id="1.10.300.10:FF:000001">
    <property type="entry name" value="Adenylosuccinate synthetase"/>
    <property type="match status" value="1"/>
</dbReference>
<dbReference type="NCBIfam" id="TIGR00184">
    <property type="entry name" value="purA"/>
    <property type="match status" value="1"/>
</dbReference>